<proteinExistence type="predicted"/>
<gene>
    <name evidence="2" type="ORF">GOODEAATRI_002195</name>
</gene>
<feature type="compositionally biased region" description="Basic residues" evidence="1">
    <location>
        <begin position="162"/>
        <end position="186"/>
    </location>
</feature>
<evidence type="ECO:0000313" key="2">
    <source>
        <dbReference type="EMBL" id="MEQ2180538.1"/>
    </source>
</evidence>
<feature type="region of interest" description="Disordered" evidence="1">
    <location>
        <begin position="138"/>
        <end position="186"/>
    </location>
</feature>
<evidence type="ECO:0000256" key="1">
    <source>
        <dbReference type="SAM" id="MobiDB-lite"/>
    </source>
</evidence>
<protein>
    <submittedName>
        <fullName evidence="2">Uncharacterized protein</fullName>
    </submittedName>
</protein>
<dbReference type="Proteomes" id="UP001476798">
    <property type="component" value="Unassembled WGS sequence"/>
</dbReference>
<keyword evidence="3" id="KW-1185">Reference proteome</keyword>
<sequence length="186" mass="20512">MVDLQTEGPLLCSADLQTFSSFVAGLLHSCSATASFLTNLQFPAYAGLHGLYVPAGLLVFDFTAGRQGLYIREQNRLDVMTSGPRSQHLAGIPVDQPRQCLTLLHPENHTGLMNGKDNHDEELSKRISQLTTSAESVEITVRSSEKIEEVLSPESSPSKSPNTKKKKKFRTPSFLKKNKKKEKVEA</sequence>
<dbReference type="PANTHER" id="PTHR10672">
    <property type="entry name" value="ADDUCIN"/>
    <property type="match status" value="1"/>
</dbReference>
<reference evidence="2 3" key="1">
    <citation type="submission" date="2021-06" db="EMBL/GenBank/DDBJ databases">
        <authorList>
            <person name="Palmer J.M."/>
        </authorList>
    </citation>
    <scope>NUCLEOTIDE SEQUENCE [LARGE SCALE GENOMIC DNA]</scope>
    <source>
        <strain evidence="2 3">GA_2019</strain>
        <tissue evidence="2">Muscle</tissue>
    </source>
</reference>
<feature type="compositionally biased region" description="Low complexity" evidence="1">
    <location>
        <begin position="152"/>
        <end position="161"/>
    </location>
</feature>
<organism evidence="2 3">
    <name type="scientific">Goodea atripinnis</name>
    <dbReference type="NCBI Taxonomy" id="208336"/>
    <lineage>
        <taxon>Eukaryota</taxon>
        <taxon>Metazoa</taxon>
        <taxon>Chordata</taxon>
        <taxon>Craniata</taxon>
        <taxon>Vertebrata</taxon>
        <taxon>Euteleostomi</taxon>
        <taxon>Actinopterygii</taxon>
        <taxon>Neopterygii</taxon>
        <taxon>Teleostei</taxon>
        <taxon>Neoteleostei</taxon>
        <taxon>Acanthomorphata</taxon>
        <taxon>Ovalentaria</taxon>
        <taxon>Atherinomorphae</taxon>
        <taxon>Cyprinodontiformes</taxon>
        <taxon>Goodeidae</taxon>
        <taxon>Goodea</taxon>
    </lineage>
</organism>
<dbReference type="InterPro" id="IPR051017">
    <property type="entry name" value="Aldolase-II_Adducin_sf"/>
</dbReference>
<dbReference type="EMBL" id="JAHRIO010070042">
    <property type="protein sequence ID" value="MEQ2180538.1"/>
    <property type="molecule type" value="Genomic_DNA"/>
</dbReference>
<comment type="caution">
    <text evidence="2">The sequence shown here is derived from an EMBL/GenBank/DDBJ whole genome shotgun (WGS) entry which is preliminary data.</text>
</comment>
<dbReference type="PANTHER" id="PTHR10672:SF5">
    <property type="entry name" value="GAMMA-ADDUCIN"/>
    <property type="match status" value="1"/>
</dbReference>
<name>A0ABV0PAT1_9TELE</name>
<accession>A0ABV0PAT1</accession>
<evidence type="ECO:0000313" key="3">
    <source>
        <dbReference type="Proteomes" id="UP001476798"/>
    </source>
</evidence>